<dbReference type="InterPro" id="IPR029058">
    <property type="entry name" value="AB_hydrolase_fold"/>
</dbReference>
<dbReference type="InterPro" id="IPR012908">
    <property type="entry name" value="PGAP1-ab_dom-like"/>
</dbReference>
<keyword evidence="4" id="KW-1185">Reference proteome</keyword>
<keyword evidence="1" id="KW-0732">Signal</keyword>
<proteinExistence type="predicted"/>
<evidence type="ECO:0000259" key="2">
    <source>
        <dbReference type="Pfam" id="PF07819"/>
    </source>
</evidence>
<accession>A0ABT3CCX9</accession>
<evidence type="ECO:0000313" key="4">
    <source>
        <dbReference type="Proteomes" id="UP001526201"/>
    </source>
</evidence>
<dbReference type="Gene3D" id="3.40.50.1820">
    <property type="entry name" value="alpha/beta hydrolase"/>
    <property type="match status" value="1"/>
</dbReference>
<evidence type="ECO:0000256" key="1">
    <source>
        <dbReference type="SAM" id="SignalP"/>
    </source>
</evidence>
<dbReference type="Proteomes" id="UP001526201">
    <property type="component" value="Unassembled WGS sequence"/>
</dbReference>
<feature type="chain" id="PRO_5045724863" evidence="1">
    <location>
        <begin position="35"/>
        <end position="357"/>
    </location>
</feature>
<reference evidence="3 4" key="1">
    <citation type="journal article" date="2022" name="BMC Genomics">
        <title>Comparative genome analysis of mycobacteria focusing on tRNA and non-coding RNA.</title>
        <authorList>
            <person name="Behra P.R.K."/>
            <person name="Pettersson B.M.F."/>
            <person name="Ramesh M."/>
            <person name="Das S."/>
            <person name="Dasgupta S."/>
            <person name="Kirsebom L.A."/>
        </authorList>
    </citation>
    <scope>NUCLEOTIDE SEQUENCE [LARGE SCALE GENOMIC DNA]</scope>
    <source>
        <strain evidence="3 4">DSM 44078</strain>
    </source>
</reference>
<keyword evidence="3" id="KW-0378">Hydrolase</keyword>
<evidence type="ECO:0000313" key="3">
    <source>
        <dbReference type="EMBL" id="MCV7227262.1"/>
    </source>
</evidence>
<feature type="signal peptide" evidence="1">
    <location>
        <begin position="1"/>
        <end position="34"/>
    </location>
</feature>
<feature type="domain" description="GPI inositol-deacylase PGAP1-like alpha/beta" evidence="2">
    <location>
        <begin position="139"/>
        <end position="191"/>
    </location>
</feature>
<dbReference type="GO" id="GO:0016787">
    <property type="term" value="F:hydrolase activity"/>
    <property type="evidence" value="ECO:0007669"/>
    <property type="project" value="UniProtKB-KW"/>
</dbReference>
<protein>
    <submittedName>
        <fullName evidence="3">Alpha/beta hydrolase</fullName>
    </submittedName>
</protein>
<organism evidence="3 4">
    <name type="scientific">Mycolicibacterium komossense</name>
    <dbReference type="NCBI Taxonomy" id="1779"/>
    <lineage>
        <taxon>Bacteria</taxon>
        <taxon>Bacillati</taxon>
        <taxon>Actinomycetota</taxon>
        <taxon>Actinomycetes</taxon>
        <taxon>Mycobacteriales</taxon>
        <taxon>Mycobacteriaceae</taxon>
        <taxon>Mycolicibacterium</taxon>
    </lineage>
</organism>
<name>A0ABT3CCX9_9MYCO</name>
<dbReference type="EMBL" id="JACKTY010000029">
    <property type="protein sequence ID" value="MCV7227262.1"/>
    <property type="molecule type" value="Genomic_DNA"/>
</dbReference>
<comment type="caution">
    <text evidence="3">The sequence shown here is derived from an EMBL/GenBank/DDBJ whole genome shotgun (WGS) entry which is preliminary data.</text>
</comment>
<sequence length="357" mass="37727">MTRPSPWESTVRLIITLTTVICAFLASVTATAHAEPPAHRAVVIVSGGDAVSPFTTPDLACETGLAAGNSDTAIRDYLLGQGYIVYTSPAMNGRGPVADQTGFGPFGDCPVTLPDVMTVDSTGSIDLAGEHLARFLNYLHTERGVDEVDVVGHSMGGLYSRAAFRVLQQTGSPVHIRSLTTIGTPWQGSFLSDYANGLTPLSDCLGDTFCEKAMQGMKARAELLMTGSAREVNQGYLMGAQGWNDFQAGVLDAIPVVLIGGNRFTQPGAANPTVWPNDGIVATSSALATDISDRVLPHRRCVSFDDTHSIFASDATGLPWDTALTWDPRTFEVLRGAIEEAPDAVTAPTREGCPPAS</sequence>
<gene>
    <name evidence="3" type="ORF">H7J73_14605</name>
</gene>
<dbReference type="SUPFAM" id="SSF53474">
    <property type="entry name" value="alpha/beta-Hydrolases"/>
    <property type="match status" value="1"/>
</dbReference>
<dbReference type="Pfam" id="PF07819">
    <property type="entry name" value="PGAP1"/>
    <property type="match status" value="1"/>
</dbReference>